<sequence>MCKLHLFVSLLFSNTKIRIKWAYTLLYDTTNALLLIYMAEFNRKYGHNNEKAHARTSVVSRSAAWTFG</sequence>
<name>A0A069QQW4_HOYLO</name>
<dbReference type="Proteomes" id="UP000027442">
    <property type="component" value="Unassembled WGS sequence"/>
</dbReference>
<dbReference type="AlphaFoldDB" id="A0A069QQW4"/>
<dbReference type="EMBL" id="JNGW01000073">
    <property type="protein sequence ID" value="KDR52216.1"/>
    <property type="molecule type" value="Genomic_DNA"/>
</dbReference>
<keyword evidence="2" id="KW-1185">Reference proteome</keyword>
<dbReference type="PATRIC" id="fig|1122985.7.peg.1820"/>
<gene>
    <name evidence="1" type="ORF">HMPREF1991_01750</name>
</gene>
<accession>A0A069QQW4</accession>
<organism evidence="1 2">
    <name type="scientific">Hoylesella loescheii DSM 19665 = JCM 12249 = ATCC 15930</name>
    <dbReference type="NCBI Taxonomy" id="1122985"/>
    <lineage>
        <taxon>Bacteria</taxon>
        <taxon>Pseudomonadati</taxon>
        <taxon>Bacteroidota</taxon>
        <taxon>Bacteroidia</taxon>
        <taxon>Bacteroidales</taxon>
        <taxon>Prevotellaceae</taxon>
        <taxon>Hoylesella</taxon>
    </lineage>
</organism>
<proteinExistence type="predicted"/>
<dbReference type="HOGENOM" id="CLU_2790474_0_0_10"/>
<reference evidence="1 2" key="1">
    <citation type="submission" date="2013-08" db="EMBL/GenBank/DDBJ databases">
        <authorList>
            <person name="Weinstock G."/>
            <person name="Sodergren E."/>
            <person name="Wylie T."/>
            <person name="Fulton L."/>
            <person name="Fulton R."/>
            <person name="Fronick C."/>
            <person name="O'Laughlin M."/>
            <person name="Godfrey J."/>
            <person name="Miner T."/>
            <person name="Herter B."/>
            <person name="Appelbaum E."/>
            <person name="Cordes M."/>
            <person name="Lek S."/>
            <person name="Wollam A."/>
            <person name="Pepin K.H."/>
            <person name="Palsikar V.B."/>
            <person name="Mitreva M."/>
            <person name="Wilson R.K."/>
        </authorList>
    </citation>
    <scope>NUCLEOTIDE SEQUENCE [LARGE SCALE GENOMIC DNA]</scope>
    <source>
        <strain evidence="1 2">ATCC 15930</strain>
    </source>
</reference>
<comment type="caution">
    <text evidence="1">The sequence shown here is derived from an EMBL/GenBank/DDBJ whole genome shotgun (WGS) entry which is preliminary data.</text>
</comment>
<evidence type="ECO:0000313" key="2">
    <source>
        <dbReference type="Proteomes" id="UP000027442"/>
    </source>
</evidence>
<protein>
    <submittedName>
        <fullName evidence="1">Uncharacterized protein</fullName>
    </submittedName>
</protein>
<evidence type="ECO:0000313" key="1">
    <source>
        <dbReference type="EMBL" id="KDR52216.1"/>
    </source>
</evidence>